<evidence type="ECO:0000313" key="4">
    <source>
        <dbReference type="EMBL" id="MCV7023664.1"/>
    </source>
</evidence>
<reference evidence="4" key="2">
    <citation type="submission" date="2020-07" db="EMBL/GenBank/DDBJ databases">
        <authorList>
            <person name="Pettersson B.M.F."/>
            <person name="Behra P.R.K."/>
            <person name="Ramesh M."/>
            <person name="Das S."/>
            <person name="Dasgupta S."/>
            <person name="Kirsebom L.A."/>
        </authorList>
    </citation>
    <scope>NUCLEOTIDE SEQUENCE</scope>
    <source>
        <strain evidence="4">DSM 44203</strain>
    </source>
</reference>
<evidence type="ECO:0000313" key="3">
    <source>
        <dbReference type="EMBL" id="GAT07690.1"/>
    </source>
</evidence>
<gene>
    <name evidence="4" type="ORF">H7I77_09930</name>
    <name evidence="3" type="ORF">RMCN_0823</name>
</gene>
<organism evidence="4 6">
    <name type="scientific">Mycolicibacterium novocastrense</name>
    <name type="common">Mycobacterium novocastrense</name>
    <dbReference type="NCBI Taxonomy" id="59813"/>
    <lineage>
        <taxon>Bacteria</taxon>
        <taxon>Bacillati</taxon>
        <taxon>Actinomycetota</taxon>
        <taxon>Actinomycetes</taxon>
        <taxon>Mycobacteriales</taxon>
        <taxon>Mycobacteriaceae</taxon>
        <taxon>Mycolicibacterium</taxon>
    </lineage>
</organism>
<dbReference type="Proteomes" id="UP001207528">
    <property type="component" value="Unassembled WGS sequence"/>
</dbReference>
<feature type="region of interest" description="Disordered" evidence="1">
    <location>
        <begin position="1"/>
        <end position="35"/>
    </location>
</feature>
<evidence type="ECO:0000313" key="6">
    <source>
        <dbReference type="Proteomes" id="UP001207528"/>
    </source>
</evidence>
<sequence>MTNPCTADPELFFGGHTEYDDNDRDSRGHGRGGPTLEMRQRAAHLSAVARTACLTRCPLAQQRTCAQIALDTGATYGVWAGVQLPGGQTRKIPVLNAQREILAGIADGSINPRTHPSNARLMRAATSSSAPTLLAPRQGRAVAAPVPTDAPAGATA</sequence>
<proteinExistence type="predicted"/>
<evidence type="ECO:0000256" key="1">
    <source>
        <dbReference type="SAM" id="MobiDB-lite"/>
    </source>
</evidence>
<dbReference type="RefSeq" id="WP_067387499.1">
    <property type="nucleotide sequence ID" value="NZ_BCTA01000013.1"/>
</dbReference>
<evidence type="ECO:0000313" key="5">
    <source>
        <dbReference type="Proteomes" id="UP000069773"/>
    </source>
</evidence>
<dbReference type="AlphaFoldDB" id="A0AAW5SKC6"/>
<name>A0AAW5SKC6_MYCNV</name>
<dbReference type="Proteomes" id="UP000069773">
    <property type="component" value="Unassembled WGS sequence"/>
</dbReference>
<reference evidence="3 5" key="1">
    <citation type="journal article" date="2016" name="Genome Announc.">
        <title>Draft Genome Sequences of Five Rapidly Growing Mycobacterium Species, M. thermoresistibile, M. fortuitum subsp. acetamidolyticum, M. canariasense, M. brisbanense, and M. novocastrense.</title>
        <authorList>
            <person name="Katahira K."/>
            <person name="Ogura Y."/>
            <person name="Gotoh Y."/>
            <person name="Hayashi T."/>
        </authorList>
    </citation>
    <scope>NUCLEOTIDE SEQUENCE [LARGE SCALE GENOMIC DNA]</scope>
    <source>
        <strain evidence="3 5">JCM18114</strain>
    </source>
</reference>
<accession>A0AAW5SKC6</accession>
<evidence type="ECO:0000259" key="2">
    <source>
        <dbReference type="PROSITE" id="PS51674"/>
    </source>
</evidence>
<dbReference type="InterPro" id="IPR034768">
    <property type="entry name" value="4FE4S_WBL"/>
</dbReference>
<reference evidence="4" key="3">
    <citation type="journal article" date="2022" name="BMC Genomics">
        <title>Comparative genome analysis of mycobacteria focusing on tRNA and non-coding RNA.</title>
        <authorList>
            <person name="Behra P.R.K."/>
            <person name="Pettersson B.M.F."/>
            <person name="Ramesh M."/>
            <person name="Das S."/>
            <person name="Dasgupta S."/>
            <person name="Kirsebom L.A."/>
        </authorList>
    </citation>
    <scope>NUCLEOTIDE SEQUENCE</scope>
    <source>
        <strain evidence="4">DSM 44203</strain>
    </source>
</reference>
<dbReference type="PROSITE" id="PS51674">
    <property type="entry name" value="4FE4S_WBL"/>
    <property type="match status" value="1"/>
</dbReference>
<dbReference type="EMBL" id="JACKTI010000029">
    <property type="protein sequence ID" value="MCV7023664.1"/>
    <property type="molecule type" value="Genomic_DNA"/>
</dbReference>
<protein>
    <submittedName>
        <fullName evidence="3">Transcriptional regulator WhiB</fullName>
    </submittedName>
    <submittedName>
        <fullName evidence="4">WhiB family transcriptional regulator</fullName>
    </submittedName>
</protein>
<feature type="domain" description="4Fe-4S Wbl-type" evidence="2">
    <location>
        <begin position="4"/>
        <end position="89"/>
    </location>
</feature>
<comment type="caution">
    <text evidence="4">The sequence shown here is derived from an EMBL/GenBank/DDBJ whole genome shotgun (WGS) entry which is preliminary data.</text>
</comment>
<keyword evidence="5" id="KW-1185">Reference proteome</keyword>
<dbReference type="EMBL" id="BCTA01000013">
    <property type="protein sequence ID" value="GAT07690.1"/>
    <property type="molecule type" value="Genomic_DNA"/>
</dbReference>
<dbReference type="Pfam" id="PF02467">
    <property type="entry name" value="Whib"/>
    <property type="match status" value="1"/>
</dbReference>